<feature type="transmembrane region" description="Helical" evidence="1">
    <location>
        <begin position="394"/>
        <end position="412"/>
    </location>
</feature>
<dbReference type="OrthoDB" id="996005at2"/>
<evidence type="ECO:0000256" key="1">
    <source>
        <dbReference type="SAM" id="Phobius"/>
    </source>
</evidence>
<reference evidence="2 3" key="1">
    <citation type="submission" date="2012-12" db="EMBL/GenBank/DDBJ databases">
        <title>Genome assembly of Formosa sp. AK20.</title>
        <authorList>
            <person name="Kumar R."/>
            <person name="Khatri I."/>
            <person name="Vaidya B."/>
            <person name="Subramanian S."/>
            <person name="Pinnaka A."/>
        </authorList>
    </citation>
    <scope>NUCLEOTIDE SEQUENCE [LARGE SCALE GENOMIC DNA]</scope>
    <source>
        <strain evidence="2 3">AK20</strain>
    </source>
</reference>
<accession>M7MIG1</accession>
<keyword evidence="3" id="KW-1185">Reference proteome</keyword>
<feature type="transmembrane region" description="Helical" evidence="1">
    <location>
        <begin position="18"/>
        <end position="37"/>
    </location>
</feature>
<evidence type="ECO:0000313" key="2">
    <source>
        <dbReference type="EMBL" id="EMQ94871.1"/>
    </source>
</evidence>
<feature type="transmembrane region" description="Helical" evidence="1">
    <location>
        <begin position="208"/>
        <end position="225"/>
    </location>
</feature>
<dbReference type="eggNOG" id="ENOG502ZAF6">
    <property type="taxonomic scope" value="Bacteria"/>
</dbReference>
<feature type="transmembrane region" description="Helical" evidence="1">
    <location>
        <begin position="418"/>
        <end position="434"/>
    </location>
</feature>
<feature type="transmembrane region" description="Helical" evidence="1">
    <location>
        <begin position="172"/>
        <end position="196"/>
    </location>
</feature>
<name>M7MIG1_9FLAO</name>
<protein>
    <recommendedName>
        <fullName evidence="4">Glycosyltransferase RgtA/B/C/D-like domain-containing protein</fullName>
    </recommendedName>
</protein>
<dbReference type="AlphaFoldDB" id="M7MIG1"/>
<evidence type="ECO:0008006" key="4">
    <source>
        <dbReference type="Google" id="ProtNLM"/>
    </source>
</evidence>
<evidence type="ECO:0000313" key="3">
    <source>
        <dbReference type="Proteomes" id="UP000012024"/>
    </source>
</evidence>
<dbReference type="EMBL" id="ANLA01000013">
    <property type="protein sequence ID" value="EMQ94871.1"/>
    <property type="molecule type" value="Genomic_DNA"/>
</dbReference>
<feature type="transmembrane region" description="Helical" evidence="1">
    <location>
        <begin position="74"/>
        <end position="102"/>
    </location>
</feature>
<proteinExistence type="predicted"/>
<gene>
    <name evidence="2" type="ORF">D778_00231</name>
</gene>
<keyword evidence="1" id="KW-1133">Transmembrane helix</keyword>
<keyword evidence="1" id="KW-0812">Transmembrane</keyword>
<keyword evidence="1" id="KW-0472">Membrane</keyword>
<dbReference type="Proteomes" id="UP000012024">
    <property type="component" value="Unassembled WGS sequence"/>
</dbReference>
<sequence>MINLIKNIKSLFVKDKNLLYLLLIGLAFRFVLLLVFYPHASWFPDSGSYHNLAKKMATGSLEGYTGERSPGYPLLLLFAFGKAGIAVMYQFLLGVLGSLFWYKTLIGFKFTKKESFYVVLFLQSFLNVFFYDTAILVESISLFFVSVLVYFISKPAYAYNQNIKKEFLLSAILGMLVLVKPFFAYLPFLIFGLFVLKRCSFKTYLSRKLILFVFPLLAYFGWSYVNKLNTGYFVSTTFLGLNLSQNCVYFAEDAPEAYQWIAKPYVKHREETIQGKRDVAMSIWIAYGEGQAFESYGLSFIDLSHELGEFAKATIMANPKAYAKQVLTRSWIDFWEPSILWVDSNFRFPWAHKMVANIWSVQKTIFFLLTMLFFLISLIIILKSIYNRKVGVDLLLVCLVFAPSFLQAMVVYGTNSRYSYPFDFIMIFTILFFLKERGIWDKFRLLKK</sequence>
<organism evidence="2 3">
    <name type="scientific">Xanthomarina gelatinilytica</name>
    <dbReference type="NCBI Taxonomy" id="1137281"/>
    <lineage>
        <taxon>Bacteria</taxon>
        <taxon>Pseudomonadati</taxon>
        <taxon>Bacteroidota</taxon>
        <taxon>Flavobacteriia</taxon>
        <taxon>Flavobacteriales</taxon>
        <taxon>Flavobacteriaceae</taxon>
        <taxon>Xanthomarina</taxon>
    </lineage>
</organism>
<comment type="caution">
    <text evidence="2">The sequence shown here is derived from an EMBL/GenBank/DDBJ whole genome shotgun (WGS) entry which is preliminary data.</text>
</comment>
<dbReference type="PATRIC" id="fig|1137281.3.peg.1665"/>
<feature type="transmembrane region" description="Helical" evidence="1">
    <location>
        <begin position="364"/>
        <end position="382"/>
    </location>
</feature>